<name>A0A7W7T119_9PSEU</name>
<evidence type="ECO:0000256" key="1">
    <source>
        <dbReference type="SAM" id="SignalP"/>
    </source>
</evidence>
<dbReference type="EMBL" id="JACHJS010000001">
    <property type="protein sequence ID" value="MBB4963315.1"/>
    <property type="molecule type" value="Genomic_DNA"/>
</dbReference>
<comment type="caution">
    <text evidence="3">The sequence shown here is derived from an EMBL/GenBank/DDBJ whole genome shotgun (WGS) entry which is preliminary data.</text>
</comment>
<accession>A0A7W7T119</accession>
<dbReference type="RefSeq" id="WP_184666108.1">
    <property type="nucleotide sequence ID" value="NZ_BAABAI010000004.1"/>
</dbReference>
<feature type="domain" description="Putative peptidase inhibitor" evidence="2">
    <location>
        <begin position="57"/>
        <end position="119"/>
    </location>
</feature>
<proteinExistence type="predicted"/>
<keyword evidence="1" id="KW-0732">Signal</keyword>
<evidence type="ECO:0000313" key="4">
    <source>
        <dbReference type="Proteomes" id="UP000542674"/>
    </source>
</evidence>
<keyword evidence="4" id="KW-1185">Reference proteome</keyword>
<gene>
    <name evidence="3" type="ORF">F4559_000674</name>
</gene>
<dbReference type="InterPro" id="IPR058957">
    <property type="entry name" value="Peptidase_inhib_put_dom"/>
</dbReference>
<sequence length="128" mass="12882">MRTKVPVLGLLLVVAGCGQPASVASPDVATSTAITSSIAPEVSVPEVSVPEIAPEAGTVVLILSVEAGATDGVVARLRELGGTVEAVDATIGYVRVSVPTAVAKAVGKIDGVRRVDVEMPLSNEDPEP</sequence>
<evidence type="ECO:0000259" key="2">
    <source>
        <dbReference type="Pfam" id="PF26036"/>
    </source>
</evidence>
<feature type="chain" id="PRO_5031149772" description="Putative peptidase inhibitor domain-containing protein" evidence="1">
    <location>
        <begin position="24"/>
        <end position="128"/>
    </location>
</feature>
<dbReference type="Pfam" id="PF26036">
    <property type="entry name" value="Peptidase_inhib_put"/>
    <property type="match status" value="1"/>
</dbReference>
<organism evidence="3 4">
    <name type="scientific">Saccharothrix violaceirubra</name>
    <dbReference type="NCBI Taxonomy" id="413306"/>
    <lineage>
        <taxon>Bacteria</taxon>
        <taxon>Bacillati</taxon>
        <taxon>Actinomycetota</taxon>
        <taxon>Actinomycetes</taxon>
        <taxon>Pseudonocardiales</taxon>
        <taxon>Pseudonocardiaceae</taxon>
        <taxon>Saccharothrix</taxon>
    </lineage>
</organism>
<dbReference type="AlphaFoldDB" id="A0A7W7T119"/>
<evidence type="ECO:0000313" key="3">
    <source>
        <dbReference type="EMBL" id="MBB4963315.1"/>
    </source>
</evidence>
<protein>
    <recommendedName>
        <fullName evidence="2">Putative peptidase inhibitor domain-containing protein</fullName>
    </recommendedName>
</protein>
<feature type="signal peptide" evidence="1">
    <location>
        <begin position="1"/>
        <end position="23"/>
    </location>
</feature>
<dbReference type="Proteomes" id="UP000542674">
    <property type="component" value="Unassembled WGS sequence"/>
</dbReference>
<dbReference type="PROSITE" id="PS51257">
    <property type="entry name" value="PROKAR_LIPOPROTEIN"/>
    <property type="match status" value="1"/>
</dbReference>
<reference evidence="3 4" key="1">
    <citation type="submission" date="2020-08" db="EMBL/GenBank/DDBJ databases">
        <title>Sequencing the genomes of 1000 actinobacteria strains.</title>
        <authorList>
            <person name="Klenk H.-P."/>
        </authorList>
    </citation>
    <scope>NUCLEOTIDE SEQUENCE [LARGE SCALE GENOMIC DNA]</scope>
    <source>
        <strain evidence="3 4">DSM 45084</strain>
    </source>
</reference>